<feature type="region of interest" description="Disordered" evidence="1">
    <location>
        <begin position="106"/>
        <end position="131"/>
    </location>
</feature>
<sequence length="162" mass="18469">LEIIYLVTGEKYAAVKITCIESLLQGMYPVMSERWGRSQNSIAVPPPHSPILERNNMQKIQEITNKMMELLTGEVPIRCQNVSEIIFKENKYVEVQKDLYKDVMMKNQPPLTSPDGSSNGNPPERCPRPLYSRDSIQEGHIIPHHHQVGGTEHVDPTMYSKL</sequence>
<organism evidence="2 3">
    <name type="scientific">Aquarana catesbeiana</name>
    <name type="common">American bullfrog</name>
    <name type="synonym">Rana catesbeiana</name>
    <dbReference type="NCBI Taxonomy" id="8400"/>
    <lineage>
        <taxon>Eukaryota</taxon>
        <taxon>Metazoa</taxon>
        <taxon>Chordata</taxon>
        <taxon>Craniata</taxon>
        <taxon>Vertebrata</taxon>
        <taxon>Euteleostomi</taxon>
        <taxon>Amphibia</taxon>
        <taxon>Batrachia</taxon>
        <taxon>Anura</taxon>
        <taxon>Neobatrachia</taxon>
        <taxon>Ranoidea</taxon>
        <taxon>Ranidae</taxon>
        <taxon>Aquarana</taxon>
    </lineage>
</organism>
<accession>A0A2G9RCA3</accession>
<name>A0A2G9RCA3_AQUCT</name>
<evidence type="ECO:0000256" key="1">
    <source>
        <dbReference type="SAM" id="MobiDB-lite"/>
    </source>
</evidence>
<feature type="non-terminal residue" evidence="2">
    <location>
        <position position="1"/>
    </location>
</feature>
<evidence type="ECO:0000313" key="2">
    <source>
        <dbReference type="EMBL" id="PIO25507.1"/>
    </source>
</evidence>
<protein>
    <submittedName>
        <fullName evidence="2">Uncharacterized protein</fullName>
    </submittedName>
</protein>
<reference evidence="3" key="1">
    <citation type="journal article" date="2017" name="Nat. Commun.">
        <title>The North American bullfrog draft genome provides insight into hormonal regulation of long noncoding RNA.</title>
        <authorList>
            <person name="Hammond S.A."/>
            <person name="Warren R.L."/>
            <person name="Vandervalk B.P."/>
            <person name="Kucuk E."/>
            <person name="Khan H."/>
            <person name="Gibb E.A."/>
            <person name="Pandoh P."/>
            <person name="Kirk H."/>
            <person name="Zhao Y."/>
            <person name="Jones M."/>
            <person name="Mungall A.J."/>
            <person name="Coope R."/>
            <person name="Pleasance S."/>
            <person name="Moore R.A."/>
            <person name="Holt R.A."/>
            <person name="Round J.M."/>
            <person name="Ohora S."/>
            <person name="Walle B.V."/>
            <person name="Veldhoen N."/>
            <person name="Helbing C.C."/>
            <person name="Birol I."/>
        </authorList>
    </citation>
    <scope>NUCLEOTIDE SEQUENCE [LARGE SCALE GENOMIC DNA]</scope>
</reference>
<dbReference type="EMBL" id="KV948353">
    <property type="protein sequence ID" value="PIO25507.1"/>
    <property type="molecule type" value="Genomic_DNA"/>
</dbReference>
<gene>
    <name evidence="2" type="ORF">AB205_0147760</name>
</gene>
<dbReference type="AlphaFoldDB" id="A0A2G9RCA3"/>
<proteinExistence type="predicted"/>
<dbReference type="Proteomes" id="UP000228934">
    <property type="component" value="Unassembled WGS sequence"/>
</dbReference>
<evidence type="ECO:0000313" key="3">
    <source>
        <dbReference type="Proteomes" id="UP000228934"/>
    </source>
</evidence>
<feature type="region of interest" description="Disordered" evidence="1">
    <location>
        <begin position="143"/>
        <end position="162"/>
    </location>
</feature>
<keyword evidence="3" id="KW-1185">Reference proteome</keyword>